<organism evidence="1 2">
    <name type="scientific">Ilyodon furcidens</name>
    <name type="common">goldbreast splitfin</name>
    <dbReference type="NCBI Taxonomy" id="33524"/>
    <lineage>
        <taxon>Eukaryota</taxon>
        <taxon>Metazoa</taxon>
        <taxon>Chordata</taxon>
        <taxon>Craniata</taxon>
        <taxon>Vertebrata</taxon>
        <taxon>Euteleostomi</taxon>
        <taxon>Actinopterygii</taxon>
        <taxon>Neopterygii</taxon>
        <taxon>Teleostei</taxon>
        <taxon>Neoteleostei</taxon>
        <taxon>Acanthomorphata</taxon>
        <taxon>Ovalentaria</taxon>
        <taxon>Atherinomorphae</taxon>
        <taxon>Cyprinodontiformes</taxon>
        <taxon>Goodeidae</taxon>
        <taxon>Ilyodon</taxon>
    </lineage>
</organism>
<evidence type="ECO:0000313" key="1">
    <source>
        <dbReference type="EMBL" id="MEQ2246723.1"/>
    </source>
</evidence>
<gene>
    <name evidence="1" type="ORF">ILYODFUR_002229</name>
</gene>
<evidence type="ECO:0000313" key="2">
    <source>
        <dbReference type="Proteomes" id="UP001482620"/>
    </source>
</evidence>
<sequence>MFNPVIFSGSMRFLKTSSDSCRLFVTPVFGLSHSASFRFNTRINIYCRAERLCFDPTHAVLDHMITHSCKLLLCVFVGKLEQCYTVYIYAHVLLREFFLRVKESVDFSPIDKLCFADNRFSVS</sequence>
<comment type="caution">
    <text evidence="1">The sequence shown here is derived from an EMBL/GenBank/DDBJ whole genome shotgun (WGS) entry which is preliminary data.</text>
</comment>
<dbReference type="EMBL" id="JAHRIQ010081201">
    <property type="protein sequence ID" value="MEQ2246723.1"/>
    <property type="molecule type" value="Genomic_DNA"/>
</dbReference>
<proteinExistence type="predicted"/>
<dbReference type="Proteomes" id="UP001482620">
    <property type="component" value="Unassembled WGS sequence"/>
</dbReference>
<protein>
    <submittedName>
        <fullName evidence="1">Uncharacterized protein</fullName>
    </submittedName>
</protein>
<accession>A0ABV0UND0</accession>
<name>A0ABV0UND0_9TELE</name>
<keyword evidence="2" id="KW-1185">Reference proteome</keyword>
<reference evidence="1 2" key="1">
    <citation type="submission" date="2021-06" db="EMBL/GenBank/DDBJ databases">
        <authorList>
            <person name="Palmer J.M."/>
        </authorList>
    </citation>
    <scope>NUCLEOTIDE SEQUENCE [LARGE SCALE GENOMIC DNA]</scope>
    <source>
        <strain evidence="2">if_2019</strain>
        <tissue evidence="1">Muscle</tissue>
    </source>
</reference>